<dbReference type="SUPFAM" id="SSF55174">
    <property type="entry name" value="Alpha-L RNA-binding motif"/>
    <property type="match status" value="1"/>
</dbReference>
<dbReference type="RefSeq" id="WP_132922884.1">
    <property type="nucleotide sequence ID" value="NZ_SJOI01000001.1"/>
</dbReference>
<sequence length="70" mass="7694">METFSLAGHPHIALCDLLKFQGWCHSGAAAKTAINGQQVKVDGVMETRKRCKVVINQQVEFLGQVVKIVD</sequence>
<protein>
    <submittedName>
        <fullName evidence="2">Ribosome-associated protein</fullName>
    </submittedName>
</protein>
<reference evidence="2 3" key="1">
    <citation type="submission" date="2019-02" db="EMBL/GenBank/DDBJ databases">
        <title>Investigation of anaerobic lignin degradation for improved lignocellulosic biofuels.</title>
        <authorList>
            <person name="Deangelis K."/>
        </authorList>
    </citation>
    <scope>NUCLEOTIDE SEQUENCE [LARGE SCALE GENOMIC DNA]</scope>
    <source>
        <strain evidence="2 3">159R</strain>
    </source>
</reference>
<evidence type="ECO:0000256" key="1">
    <source>
        <dbReference type="PROSITE-ProRule" id="PRU00182"/>
    </source>
</evidence>
<evidence type="ECO:0000313" key="3">
    <source>
        <dbReference type="Proteomes" id="UP000294555"/>
    </source>
</evidence>
<dbReference type="OrthoDB" id="9802835at2"/>
<comment type="caution">
    <text evidence="2">The sequence shown here is derived from an EMBL/GenBank/DDBJ whole genome shotgun (WGS) entry which is preliminary data.</text>
</comment>
<dbReference type="Proteomes" id="UP000294555">
    <property type="component" value="Unassembled WGS sequence"/>
</dbReference>
<dbReference type="AlphaFoldDB" id="A0A4R1NH76"/>
<dbReference type="GO" id="GO:0003723">
    <property type="term" value="F:RNA binding"/>
    <property type="evidence" value="ECO:0007669"/>
    <property type="project" value="UniProtKB-KW"/>
</dbReference>
<evidence type="ECO:0000313" key="2">
    <source>
        <dbReference type="EMBL" id="TCL04076.1"/>
    </source>
</evidence>
<accession>A0A4R1NH76</accession>
<keyword evidence="1" id="KW-0694">RNA-binding</keyword>
<proteinExistence type="predicted"/>
<dbReference type="Pfam" id="PF13275">
    <property type="entry name" value="S4_2"/>
    <property type="match status" value="1"/>
</dbReference>
<dbReference type="NCBIfam" id="NF008561">
    <property type="entry name" value="PRK11507.1"/>
    <property type="match status" value="1"/>
</dbReference>
<dbReference type="EMBL" id="SJOI01000001">
    <property type="protein sequence ID" value="TCL04076.1"/>
    <property type="molecule type" value="Genomic_DNA"/>
</dbReference>
<keyword evidence="3" id="KW-1185">Reference proteome</keyword>
<dbReference type="InterPro" id="IPR036986">
    <property type="entry name" value="S4_RNA-bd_sf"/>
</dbReference>
<gene>
    <name evidence="2" type="ORF">EZJ58_2184</name>
</gene>
<dbReference type="Gene3D" id="3.10.290.10">
    <property type="entry name" value="RNA-binding S4 domain"/>
    <property type="match status" value="1"/>
</dbReference>
<name>A0A4R1NH76_9GAMM</name>
<organism evidence="2 3">
    <name type="scientific">Sodalis ligni</name>
    <dbReference type="NCBI Taxonomy" id="2697027"/>
    <lineage>
        <taxon>Bacteria</taxon>
        <taxon>Pseudomonadati</taxon>
        <taxon>Pseudomonadota</taxon>
        <taxon>Gammaproteobacteria</taxon>
        <taxon>Enterobacterales</taxon>
        <taxon>Bruguierivoracaceae</taxon>
        <taxon>Sodalis</taxon>
    </lineage>
</organism>
<dbReference type="PROSITE" id="PS50889">
    <property type="entry name" value="S4"/>
    <property type="match status" value="1"/>
</dbReference>